<dbReference type="STRING" id="241244.ATY39_02635"/>
<protein>
    <submittedName>
        <fullName evidence="1">Uncharacterized protein</fullName>
    </submittedName>
</protein>
<dbReference type="KEGG" id="rst:ATY39_02635"/>
<evidence type="ECO:0000313" key="1">
    <source>
        <dbReference type="EMBL" id="AMW98422.1"/>
    </source>
</evidence>
<keyword evidence="2" id="KW-1185">Reference proteome</keyword>
<gene>
    <name evidence="1" type="ORF">ATY39_02635</name>
</gene>
<dbReference type="RefSeq" id="WP_066785422.1">
    <property type="nucleotide sequence ID" value="NZ_CP014806.1"/>
</dbReference>
<dbReference type="OrthoDB" id="2990908at2"/>
<accession>A0A143H9M6</accession>
<name>A0A143H9M6_9BACL</name>
<dbReference type="EMBL" id="CP014806">
    <property type="protein sequence ID" value="AMW98422.1"/>
    <property type="molecule type" value="Genomic_DNA"/>
</dbReference>
<dbReference type="AlphaFoldDB" id="A0A143H9M6"/>
<sequence length="90" mass="10311">MNKIKVTFSDGSITTFHEEQAFVAVGFFPDDKAPGKNFPSHFETYGLWNHMHDGLTPSFLELLANSKFFFDIEEPNVYYNSQSVIKIESI</sequence>
<organism evidence="1 2">
    <name type="scientific">Rummeliibacillus stabekisii</name>
    <dbReference type="NCBI Taxonomy" id="241244"/>
    <lineage>
        <taxon>Bacteria</taxon>
        <taxon>Bacillati</taxon>
        <taxon>Bacillota</taxon>
        <taxon>Bacilli</taxon>
        <taxon>Bacillales</taxon>
        <taxon>Caryophanaceae</taxon>
        <taxon>Rummeliibacillus</taxon>
    </lineage>
</organism>
<evidence type="ECO:0000313" key="2">
    <source>
        <dbReference type="Proteomes" id="UP000076021"/>
    </source>
</evidence>
<proteinExistence type="predicted"/>
<reference evidence="1 2" key="1">
    <citation type="journal article" date="2016" name="Genome Announc.">
        <title>Whole-Genome Sequence of Rummeliibacillus stabekisii Strain PP9 Isolated from Antarctic Soil.</title>
        <authorList>
            <person name="da Mota F.F."/>
            <person name="Vollu R.E."/>
            <person name="Jurelevicius D."/>
            <person name="Seldin L."/>
        </authorList>
    </citation>
    <scope>NUCLEOTIDE SEQUENCE [LARGE SCALE GENOMIC DNA]</scope>
    <source>
        <strain evidence="1 2">PP9</strain>
    </source>
</reference>
<dbReference type="Proteomes" id="UP000076021">
    <property type="component" value="Chromosome"/>
</dbReference>
<reference evidence="2" key="2">
    <citation type="submission" date="2016-03" db="EMBL/GenBank/DDBJ databases">
        <authorList>
            <person name="Seldin L."/>
        </authorList>
    </citation>
    <scope>NUCLEOTIDE SEQUENCE [LARGE SCALE GENOMIC DNA]</scope>
    <source>
        <strain evidence="2">PP9</strain>
    </source>
</reference>